<dbReference type="PANTHER" id="PTHR12919">
    <property type="entry name" value="30S RIBOSOMAL PROTEIN S16"/>
    <property type="match status" value="1"/>
</dbReference>
<dbReference type="EMBL" id="MFKE01000017">
    <property type="protein sequence ID" value="OGG35169.1"/>
    <property type="molecule type" value="Genomic_DNA"/>
</dbReference>
<dbReference type="Gene3D" id="3.30.1320.10">
    <property type="match status" value="1"/>
</dbReference>
<organism evidence="4 5">
    <name type="scientific">Candidatus Gottesmanbacteria bacterium RIFOXYB1_FULL_47_11</name>
    <dbReference type="NCBI Taxonomy" id="1798401"/>
    <lineage>
        <taxon>Bacteria</taxon>
        <taxon>Candidatus Gottesmaniibacteriota</taxon>
    </lineage>
</organism>
<evidence type="ECO:0000256" key="2">
    <source>
        <dbReference type="ARBA" id="ARBA00023274"/>
    </source>
</evidence>
<dbReference type="Proteomes" id="UP000176186">
    <property type="component" value="Unassembled WGS sequence"/>
</dbReference>
<accession>A0A1F6BDY5</accession>
<evidence type="ECO:0000313" key="5">
    <source>
        <dbReference type="Proteomes" id="UP000176186"/>
    </source>
</evidence>
<name>A0A1F6BDY5_9BACT</name>
<keyword evidence="1 3" id="KW-0689">Ribosomal protein</keyword>
<dbReference type="STRING" id="1798401.A2363_03785"/>
<dbReference type="NCBIfam" id="TIGR00002">
    <property type="entry name" value="S16"/>
    <property type="match status" value="1"/>
</dbReference>
<evidence type="ECO:0000256" key="3">
    <source>
        <dbReference type="HAMAP-Rule" id="MF_00385"/>
    </source>
</evidence>
<reference evidence="4 5" key="1">
    <citation type="journal article" date="2016" name="Nat. Commun.">
        <title>Thousands of microbial genomes shed light on interconnected biogeochemical processes in an aquifer system.</title>
        <authorList>
            <person name="Anantharaman K."/>
            <person name="Brown C.T."/>
            <person name="Hug L.A."/>
            <person name="Sharon I."/>
            <person name="Castelle C.J."/>
            <person name="Probst A.J."/>
            <person name="Thomas B.C."/>
            <person name="Singh A."/>
            <person name="Wilkins M.J."/>
            <person name="Karaoz U."/>
            <person name="Brodie E.L."/>
            <person name="Williams K.H."/>
            <person name="Hubbard S.S."/>
            <person name="Banfield J.F."/>
        </authorList>
    </citation>
    <scope>NUCLEOTIDE SEQUENCE [LARGE SCALE GENOMIC DNA]</scope>
</reference>
<dbReference type="GO" id="GO:0005737">
    <property type="term" value="C:cytoplasm"/>
    <property type="evidence" value="ECO:0007669"/>
    <property type="project" value="UniProtKB-ARBA"/>
</dbReference>
<comment type="similarity">
    <text evidence="3">Belongs to the bacterial ribosomal protein bS16 family.</text>
</comment>
<keyword evidence="2 3" id="KW-0687">Ribonucleoprotein</keyword>
<dbReference type="InterPro" id="IPR023803">
    <property type="entry name" value="Ribosomal_bS16_dom_sf"/>
</dbReference>
<dbReference type="PANTHER" id="PTHR12919:SF20">
    <property type="entry name" value="SMALL RIBOSOMAL SUBUNIT PROTEIN BS16M"/>
    <property type="match status" value="1"/>
</dbReference>
<gene>
    <name evidence="3" type="primary">rpsP</name>
    <name evidence="4" type="ORF">A2363_03785</name>
</gene>
<dbReference type="HAMAP" id="MF_00385">
    <property type="entry name" value="Ribosomal_bS16"/>
    <property type="match status" value="1"/>
</dbReference>
<dbReference type="GO" id="GO:0006412">
    <property type="term" value="P:translation"/>
    <property type="evidence" value="ECO:0007669"/>
    <property type="project" value="UniProtKB-UniRule"/>
</dbReference>
<dbReference type="GO" id="GO:0015935">
    <property type="term" value="C:small ribosomal subunit"/>
    <property type="evidence" value="ECO:0007669"/>
    <property type="project" value="TreeGrafter"/>
</dbReference>
<evidence type="ECO:0000313" key="4">
    <source>
        <dbReference type="EMBL" id="OGG35169.1"/>
    </source>
</evidence>
<comment type="caution">
    <text evidence="4">The sequence shown here is derived from an EMBL/GenBank/DDBJ whole genome shotgun (WGS) entry which is preliminary data.</text>
</comment>
<dbReference type="GO" id="GO:0003735">
    <property type="term" value="F:structural constituent of ribosome"/>
    <property type="evidence" value="ECO:0007669"/>
    <property type="project" value="InterPro"/>
</dbReference>
<proteinExistence type="inferred from homology"/>
<dbReference type="Pfam" id="PF00886">
    <property type="entry name" value="Ribosomal_S16"/>
    <property type="match status" value="1"/>
</dbReference>
<dbReference type="AlphaFoldDB" id="A0A1F6BDY5"/>
<dbReference type="InterPro" id="IPR000307">
    <property type="entry name" value="Ribosomal_bS16"/>
</dbReference>
<protein>
    <recommendedName>
        <fullName evidence="3">Small ribosomal subunit protein bS16</fullName>
    </recommendedName>
</protein>
<evidence type="ECO:0000256" key="1">
    <source>
        <dbReference type="ARBA" id="ARBA00022980"/>
    </source>
</evidence>
<dbReference type="SUPFAM" id="SSF54565">
    <property type="entry name" value="Ribosomal protein S16"/>
    <property type="match status" value="1"/>
</dbReference>
<sequence length="74" mass="8473">MLKIRLTQTGTTNRKSYRVVAIEEGKRRDGKAIETLGFYNPLVKPAQISLKKDRIEYWRGKGAQLTPAVEKLLK</sequence>